<evidence type="ECO:0000313" key="10">
    <source>
        <dbReference type="Proteomes" id="UP000190188"/>
    </source>
</evidence>
<keyword evidence="4" id="KW-1003">Cell membrane</keyword>
<dbReference type="AlphaFoldDB" id="A0A1T2XKX2"/>
<evidence type="ECO:0000256" key="7">
    <source>
        <dbReference type="ARBA" id="ARBA00023136"/>
    </source>
</evidence>
<dbReference type="CDD" id="cd06550">
    <property type="entry name" value="TM_ABC_iron-siderophores_like"/>
    <property type="match status" value="1"/>
</dbReference>
<evidence type="ECO:0000256" key="6">
    <source>
        <dbReference type="ARBA" id="ARBA00022989"/>
    </source>
</evidence>
<comment type="similarity">
    <text evidence="2">Belongs to the binding-protein-dependent transport system permease family. FecCD subfamily.</text>
</comment>
<evidence type="ECO:0000256" key="2">
    <source>
        <dbReference type="ARBA" id="ARBA00007935"/>
    </source>
</evidence>
<dbReference type="PANTHER" id="PTHR30472">
    <property type="entry name" value="FERRIC ENTEROBACTIN TRANSPORT SYSTEM PERMEASE PROTEIN"/>
    <property type="match status" value="1"/>
</dbReference>
<comment type="caution">
    <text evidence="9">The sequence shown here is derived from an EMBL/GenBank/DDBJ whole genome shotgun (WGS) entry which is preliminary data.</text>
</comment>
<feature type="transmembrane region" description="Helical" evidence="8">
    <location>
        <begin position="121"/>
        <end position="140"/>
    </location>
</feature>
<evidence type="ECO:0000256" key="8">
    <source>
        <dbReference type="SAM" id="Phobius"/>
    </source>
</evidence>
<feature type="transmembrane region" description="Helical" evidence="8">
    <location>
        <begin position="197"/>
        <end position="215"/>
    </location>
</feature>
<proteinExistence type="inferred from homology"/>
<feature type="transmembrane region" description="Helical" evidence="8">
    <location>
        <begin position="308"/>
        <end position="329"/>
    </location>
</feature>
<feature type="transmembrane region" description="Helical" evidence="8">
    <location>
        <begin position="152"/>
        <end position="177"/>
    </location>
</feature>
<accession>A0A1T2XKX2</accession>
<reference evidence="9 10" key="1">
    <citation type="submission" date="2017-01" db="EMBL/GenBank/DDBJ databases">
        <title>Genome analysis of Paenibacillus selenitrireducens ES3-24.</title>
        <authorList>
            <person name="Xu D."/>
            <person name="Yao R."/>
            <person name="Zheng S."/>
        </authorList>
    </citation>
    <scope>NUCLEOTIDE SEQUENCE [LARGE SCALE GENOMIC DNA]</scope>
    <source>
        <strain evidence="9 10">ES3-24</strain>
    </source>
</reference>
<comment type="subcellular location">
    <subcellularLocation>
        <location evidence="1">Cell membrane</location>
        <topology evidence="1">Multi-pass membrane protein</topology>
    </subcellularLocation>
</comment>
<name>A0A1T2XKX2_9BACL</name>
<dbReference type="EMBL" id="MSZX01000002">
    <property type="protein sequence ID" value="OPA80455.1"/>
    <property type="molecule type" value="Genomic_DNA"/>
</dbReference>
<dbReference type="Pfam" id="PF01032">
    <property type="entry name" value="FecCD"/>
    <property type="match status" value="1"/>
</dbReference>
<dbReference type="Proteomes" id="UP000190188">
    <property type="component" value="Unassembled WGS sequence"/>
</dbReference>
<dbReference type="OrthoDB" id="9811721at2"/>
<dbReference type="STRING" id="1324314.BVG16_06915"/>
<dbReference type="FunFam" id="1.10.3470.10:FF:000001">
    <property type="entry name" value="Vitamin B12 ABC transporter permease BtuC"/>
    <property type="match status" value="1"/>
</dbReference>
<feature type="transmembrane region" description="Helical" evidence="8">
    <location>
        <begin position="278"/>
        <end position="296"/>
    </location>
</feature>
<evidence type="ECO:0000256" key="5">
    <source>
        <dbReference type="ARBA" id="ARBA00022692"/>
    </source>
</evidence>
<keyword evidence="5 8" id="KW-0812">Transmembrane</keyword>
<dbReference type="InterPro" id="IPR000522">
    <property type="entry name" value="ABC_transptr_permease_BtuC"/>
</dbReference>
<keyword evidence="3" id="KW-0813">Transport</keyword>
<keyword evidence="10" id="KW-1185">Reference proteome</keyword>
<evidence type="ECO:0000256" key="4">
    <source>
        <dbReference type="ARBA" id="ARBA00022475"/>
    </source>
</evidence>
<dbReference type="PANTHER" id="PTHR30472:SF24">
    <property type="entry name" value="FERRIC ENTEROBACTIN TRANSPORT SYSTEM PERMEASE PROTEIN FEPG"/>
    <property type="match status" value="1"/>
</dbReference>
<evidence type="ECO:0000256" key="3">
    <source>
        <dbReference type="ARBA" id="ARBA00022448"/>
    </source>
</evidence>
<organism evidence="9 10">
    <name type="scientific">Paenibacillus selenitireducens</name>
    <dbReference type="NCBI Taxonomy" id="1324314"/>
    <lineage>
        <taxon>Bacteria</taxon>
        <taxon>Bacillati</taxon>
        <taxon>Bacillota</taxon>
        <taxon>Bacilli</taxon>
        <taxon>Bacillales</taxon>
        <taxon>Paenibacillaceae</taxon>
        <taxon>Paenibacillus</taxon>
    </lineage>
</organism>
<feature type="transmembrane region" description="Helical" evidence="8">
    <location>
        <begin position="240"/>
        <end position="266"/>
    </location>
</feature>
<dbReference type="GO" id="GO:0033214">
    <property type="term" value="P:siderophore-iron import into cell"/>
    <property type="evidence" value="ECO:0007669"/>
    <property type="project" value="TreeGrafter"/>
</dbReference>
<dbReference type="GO" id="GO:0005886">
    <property type="term" value="C:plasma membrane"/>
    <property type="evidence" value="ECO:0007669"/>
    <property type="project" value="UniProtKB-SubCell"/>
</dbReference>
<dbReference type="GO" id="GO:0022857">
    <property type="term" value="F:transmembrane transporter activity"/>
    <property type="evidence" value="ECO:0007669"/>
    <property type="project" value="InterPro"/>
</dbReference>
<keyword evidence="7 8" id="KW-0472">Membrane</keyword>
<feature type="transmembrane region" description="Helical" evidence="8">
    <location>
        <begin position="95"/>
        <end position="115"/>
    </location>
</feature>
<keyword evidence="6 8" id="KW-1133">Transmembrane helix</keyword>
<dbReference type="Gene3D" id="1.10.3470.10">
    <property type="entry name" value="ABC transporter involved in vitamin B12 uptake, BtuC"/>
    <property type="match status" value="1"/>
</dbReference>
<gene>
    <name evidence="9" type="ORF">BVG16_06915</name>
</gene>
<protein>
    <submittedName>
        <fullName evidence="9">Iron ABC transporter permease</fullName>
    </submittedName>
</protein>
<evidence type="ECO:0000256" key="1">
    <source>
        <dbReference type="ARBA" id="ARBA00004651"/>
    </source>
</evidence>
<evidence type="ECO:0000313" key="9">
    <source>
        <dbReference type="EMBL" id="OPA80455.1"/>
    </source>
</evidence>
<feature type="transmembrane region" description="Helical" evidence="8">
    <location>
        <begin position="65"/>
        <end position="86"/>
    </location>
</feature>
<dbReference type="InterPro" id="IPR037294">
    <property type="entry name" value="ABC_BtuC-like"/>
</dbReference>
<sequence>MNNYQSKRTFVTIVVLSLVLLCSTLLSLSLGSMKIPPMQVMRAVLHINPDPAYEVVVQNLRLPRIVIAILVGASLAIAGAILQGVVRNPLASPDLIGVTGGASVAAVGFITLTAGQFSIQWLPFVAMFGAFIAAGLNYVLAWKNGVTPLRLILIGIAIASAMSALTSFLLLTGPIYLASQALGWITGSIYGTSWTHVLAFLPWVVIFIPLALFYAKNINVQQLGDATAIGLGSRIQKDRLILIAISVILSGAAVGVAGGIGFIGLMAPHLARRLVGPIYGRLLPVSALFGALLLVLADFAARTIFDPLDIPAGIFTAAIGGPFFLYILYRKKKV</sequence>
<dbReference type="SUPFAM" id="SSF81345">
    <property type="entry name" value="ABC transporter involved in vitamin B12 uptake, BtuC"/>
    <property type="match status" value="1"/>
</dbReference>
<dbReference type="RefSeq" id="WP_078497804.1">
    <property type="nucleotide sequence ID" value="NZ_MSZX01000002.1"/>
</dbReference>